<keyword evidence="3" id="KW-0732">Signal</keyword>
<evidence type="ECO:0000256" key="1">
    <source>
        <dbReference type="ARBA" id="ARBA00009477"/>
    </source>
</evidence>
<evidence type="ECO:0000256" key="2">
    <source>
        <dbReference type="SAM" id="Coils"/>
    </source>
</evidence>
<feature type="chain" id="PRO_5035300746" evidence="3">
    <location>
        <begin position="24"/>
        <end position="371"/>
    </location>
</feature>
<feature type="coiled-coil region" evidence="2">
    <location>
        <begin position="106"/>
        <end position="171"/>
    </location>
</feature>
<dbReference type="RefSeq" id="WP_171608648.1">
    <property type="nucleotide sequence ID" value="NZ_WHPF01000010.1"/>
</dbReference>
<dbReference type="Gene3D" id="1.10.287.470">
    <property type="entry name" value="Helix hairpin bin"/>
    <property type="match status" value="1"/>
</dbReference>
<dbReference type="Gene3D" id="2.40.50.100">
    <property type="match status" value="1"/>
</dbReference>
<name>A0A8J8JUV7_9BACT</name>
<evidence type="ECO:0000313" key="6">
    <source>
        <dbReference type="Proteomes" id="UP000598971"/>
    </source>
</evidence>
<dbReference type="PROSITE" id="PS51257">
    <property type="entry name" value="PROKAR_LIPOPROTEIN"/>
    <property type="match status" value="1"/>
</dbReference>
<proteinExistence type="inferred from homology"/>
<reference evidence="5" key="1">
    <citation type="submission" date="2019-10" db="EMBL/GenBank/DDBJ databases">
        <title>Draft genome sequence of Panacibacter sp. KCS-6.</title>
        <authorList>
            <person name="Yim K.J."/>
        </authorList>
    </citation>
    <scope>NUCLEOTIDE SEQUENCE</scope>
    <source>
        <strain evidence="5">KCS-6</strain>
    </source>
</reference>
<protein>
    <submittedName>
        <fullName evidence="5">Efflux RND transporter periplasmic adaptor subunit</fullName>
    </submittedName>
</protein>
<feature type="signal peptide" evidence="3">
    <location>
        <begin position="1"/>
        <end position="23"/>
    </location>
</feature>
<evidence type="ECO:0000256" key="3">
    <source>
        <dbReference type="SAM" id="SignalP"/>
    </source>
</evidence>
<comment type="caution">
    <text evidence="5">The sequence shown here is derived from an EMBL/GenBank/DDBJ whole genome shotgun (WGS) entry which is preliminary data.</text>
</comment>
<evidence type="ECO:0000259" key="4">
    <source>
        <dbReference type="Pfam" id="PF25917"/>
    </source>
</evidence>
<dbReference type="PANTHER" id="PTHR30469:SF15">
    <property type="entry name" value="HLYD FAMILY OF SECRETION PROTEINS"/>
    <property type="match status" value="1"/>
</dbReference>
<dbReference type="Gene3D" id="2.40.30.170">
    <property type="match status" value="1"/>
</dbReference>
<sequence>MLYNRFILLFATISSLLSFSACTNNNDTAEKNTTSDMAIPVTISLPVGAANNNGVAASGQIEAATNANISTRVMGYITKLNVKVGDHVKQGQLLFTVNSTDISAKRAQTEAMIAQAEAAVKSAQKDFERFTTLYNQQSASAKELDNITLQYSAAKANLDAAKQMRNEVNAQFAYTNVTAPFSGTITQKLMDAGSMATPGMPILIIEQADQLQVSATIAESDITKIKTGDAAVVNIKSGDKKFNTRIIQLYPSSANTGGQYIIKLAIPKTEQTNVYSGMYVNVFIPAQATNSAIAAPSDLVLVPTSSIINKEQLTGIYTVSQNNTALLRWVRLGKTYGSNTEILSGLNKTESFIVNAQGKLYNGVPVSVTKQ</sequence>
<dbReference type="GO" id="GO:0015562">
    <property type="term" value="F:efflux transmembrane transporter activity"/>
    <property type="evidence" value="ECO:0007669"/>
    <property type="project" value="TreeGrafter"/>
</dbReference>
<dbReference type="AlphaFoldDB" id="A0A8J8JUV7"/>
<evidence type="ECO:0000313" key="5">
    <source>
        <dbReference type="EMBL" id="NNV56705.1"/>
    </source>
</evidence>
<keyword evidence="2" id="KW-0175">Coiled coil</keyword>
<dbReference type="PANTHER" id="PTHR30469">
    <property type="entry name" value="MULTIDRUG RESISTANCE PROTEIN MDTA"/>
    <property type="match status" value="1"/>
</dbReference>
<dbReference type="Gene3D" id="2.40.420.20">
    <property type="match status" value="1"/>
</dbReference>
<keyword evidence="6" id="KW-1185">Reference proteome</keyword>
<dbReference type="Pfam" id="PF25917">
    <property type="entry name" value="BSH_RND"/>
    <property type="match status" value="1"/>
</dbReference>
<dbReference type="InterPro" id="IPR058625">
    <property type="entry name" value="MdtA-like_BSH"/>
</dbReference>
<feature type="domain" description="Multidrug resistance protein MdtA-like barrel-sandwich hybrid" evidence="4">
    <location>
        <begin position="67"/>
        <end position="201"/>
    </location>
</feature>
<organism evidence="5 6">
    <name type="scientific">Limnovirga soli</name>
    <dbReference type="NCBI Taxonomy" id="2656915"/>
    <lineage>
        <taxon>Bacteria</taxon>
        <taxon>Pseudomonadati</taxon>
        <taxon>Bacteroidota</taxon>
        <taxon>Chitinophagia</taxon>
        <taxon>Chitinophagales</taxon>
        <taxon>Chitinophagaceae</taxon>
        <taxon>Limnovirga</taxon>
    </lineage>
</organism>
<dbReference type="InterPro" id="IPR006143">
    <property type="entry name" value="RND_pump_MFP"/>
</dbReference>
<dbReference type="GO" id="GO:1990281">
    <property type="term" value="C:efflux pump complex"/>
    <property type="evidence" value="ECO:0007669"/>
    <property type="project" value="TreeGrafter"/>
</dbReference>
<dbReference type="EMBL" id="WHPF01000010">
    <property type="protein sequence ID" value="NNV56705.1"/>
    <property type="molecule type" value="Genomic_DNA"/>
</dbReference>
<comment type="similarity">
    <text evidence="1">Belongs to the membrane fusion protein (MFP) (TC 8.A.1) family.</text>
</comment>
<gene>
    <name evidence="5" type="ORF">GD597_14635</name>
</gene>
<dbReference type="Proteomes" id="UP000598971">
    <property type="component" value="Unassembled WGS sequence"/>
</dbReference>
<dbReference type="SUPFAM" id="SSF111369">
    <property type="entry name" value="HlyD-like secretion proteins"/>
    <property type="match status" value="1"/>
</dbReference>
<dbReference type="NCBIfam" id="TIGR01730">
    <property type="entry name" value="RND_mfp"/>
    <property type="match status" value="1"/>
</dbReference>
<accession>A0A8J8JUV7</accession>